<dbReference type="AlphaFoldDB" id="A0A7R8H219"/>
<feature type="region of interest" description="Disordered" evidence="1">
    <location>
        <begin position="1"/>
        <end position="30"/>
    </location>
</feature>
<feature type="region of interest" description="Disordered" evidence="1">
    <location>
        <begin position="97"/>
        <end position="134"/>
    </location>
</feature>
<sequence>MAQSSRLGRGHHRNTHQKETSCHGFGDRQNFHPQLETETYLVTAEELVNIKVSVDLRNEFQTALRNLLKQMRDVVSSSMASQPAAATLSPAALASSPTCSAVPSTSRKPPTTQPANTLPNTNSHAETGDRSRDICRAKESASKIFDKHYNMIMLDLGPDHLVGIKYQPTAPHQALMDARNHVKTPSNPTDASTEGRSTSFMSSGPSPPTSSSKTNFTRISQECAPRQQCFSDYRSTLLSLDSCIKLKINHPEFPFPIEPIKDVQMHTVLEVLHSNGNLFESTPAGPESIFTTNKSLLRKYSDVYDVEKHLKVMDRPTIVIHLKPNVTPSKVSGPRPIPLPLHERAKKMLDELESSSRRFLCRPNVSTLCQSLPRGKN</sequence>
<evidence type="ECO:0000256" key="1">
    <source>
        <dbReference type="SAM" id="MobiDB-lite"/>
    </source>
</evidence>
<feature type="compositionally biased region" description="Low complexity" evidence="1">
    <location>
        <begin position="197"/>
        <end position="214"/>
    </location>
</feature>
<keyword evidence="3" id="KW-1185">Reference proteome</keyword>
<feature type="compositionally biased region" description="Polar residues" evidence="1">
    <location>
        <begin position="102"/>
        <end position="125"/>
    </location>
</feature>
<evidence type="ECO:0000313" key="3">
    <source>
        <dbReference type="Proteomes" id="UP000675881"/>
    </source>
</evidence>
<gene>
    <name evidence="2" type="ORF">LSAA_3749</name>
</gene>
<dbReference type="EMBL" id="HG994591">
    <property type="protein sequence ID" value="CAF2817426.1"/>
    <property type="molecule type" value="Genomic_DNA"/>
</dbReference>
<accession>A0A7R8H219</accession>
<reference evidence="2" key="1">
    <citation type="submission" date="2021-02" db="EMBL/GenBank/DDBJ databases">
        <authorList>
            <person name="Bekaert M."/>
        </authorList>
    </citation>
    <scope>NUCLEOTIDE SEQUENCE</scope>
    <source>
        <strain evidence="2">IoA-00</strain>
    </source>
</reference>
<evidence type="ECO:0000313" key="2">
    <source>
        <dbReference type="EMBL" id="CAF2817426.1"/>
    </source>
</evidence>
<organism evidence="2 3">
    <name type="scientific">Lepeophtheirus salmonis</name>
    <name type="common">Salmon louse</name>
    <name type="synonym">Caligus salmonis</name>
    <dbReference type="NCBI Taxonomy" id="72036"/>
    <lineage>
        <taxon>Eukaryota</taxon>
        <taxon>Metazoa</taxon>
        <taxon>Ecdysozoa</taxon>
        <taxon>Arthropoda</taxon>
        <taxon>Crustacea</taxon>
        <taxon>Multicrustacea</taxon>
        <taxon>Hexanauplia</taxon>
        <taxon>Copepoda</taxon>
        <taxon>Siphonostomatoida</taxon>
        <taxon>Caligidae</taxon>
        <taxon>Lepeophtheirus</taxon>
    </lineage>
</organism>
<protein>
    <submittedName>
        <fullName evidence="2">(salmon louse) hypothetical protein</fullName>
    </submittedName>
</protein>
<dbReference type="Proteomes" id="UP000675881">
    <property type="component" value="Chromosome 12"/>
</dbReference>
<name>A0A7R8H219_LEPSM</name>
<feature type="compositionally biased region" description="Basic and acidic residues" evidence="1">
    <location>
        <begin position="16"/>
        <end position="30"/>
    </location>
</feature>
<proteinExistence type="predicted"/>
<feature type="compositionally biased region" description="Polar residues" evidence="1">
    <location>
        <begin position="183"/>
        <end position="196"/>
    </location>
</feature>
<feature type="region of interest" description="Disordered" evidence="1">
    <location>
        <begin position="180"/>
        <end position="215"/>
    </location>
</feature>